<feature type="compositionally biased region" description="Basic and acidic residues" evidence="3">
    <location>
        <begin position="243"/>
        <end position="252"/>
    </location>
</feature>
<evidence type="ECO:0000256" key="3">
    <source>
        <dbReference type="SAM" id="MobiDB-lite"/>
    </source>
</evidence>
<feature type="region of interest" description="Disordered" evidence="3">
    <location>
        <begin position="1290"/>
        <end position="1344"/>
    </location>
</feature>
<keyword evidence="5" id="KW-1185">Reference proteome</keyword>
<dbReference type="EMBL" id="JAKWBI020000066">
    <property type="protein sequence ID" value="KAJ2903945.1"/>
    <property type="molecule type" value="Genomic_DNA"/>
</dbReference>
<dbReference type="Proteomes" id="UP001201980">
    <property type="component" value="Unassembled WGS sequence"/>
</dbReference>
<feature type="compositionally biased region" description="Low complexity" evidence="3">
    <location>
        <begin position="127"/>
        <end position="139"/>
    </location>
</feature>
<feature type="compositionally biased region" description="Low complexity" evidence="3">
    <location>
        <begin position="159"/>
        <end position="203"/>
    </location>
</feature>
<feature type="compositionally biased region" description="Basic and acidic residues" evidence="3">
    <location>
        <begin position="1187"/>
        <end position="1200"/>
    </location>
</feature>
<keyword evidence="1 2" id="KW-0175">Coiled coil</keyword>
<feature type="region of interest" description="Disordered" evidence="3">
    <location>
        <begin position="1"/>
        <end position="254"/>
    </location>
</feature>
<feature type="compositionally biased region" description="Low complexity" evidence="3">
    <location>
        <begin position="98"/>
        <end position="114"/>
    </location>
</feature>
<reference evidence="4" key="1">
    <citation type="submission" date="2022-07" db="EMBL/GenBank/DDBJ databases">
        <title>Draft genome sequence of Zalerion maritima ATCC 34329, a (micro)plastics degrading marine fungus.</title>
        <authorList>
            <person name="Paco A."/>
            <person name="Goncalves M.F.M."/>
            <person name="Rocha-Santos T.A.P."/>
            <person name="Alves A."/>
        </authorList>
    </citation>
    <scope>NUCLEOTIDE SEQUENCE</scope>
    <source>
        <strain evidence="4">ATCC 34329</strain>
    </source>
</reference>
<feature type="coiled-coil region" evidence="2">
    <location>
        <begin position="773"/>
        <end position="918"/>
    </location>
</feature>
<feature type="region of interest" description="Disordered" evidence="3">
    <location>
        <begin position="1169"/>
        <end position="1258"/>
    </location>
</feature>
<evidence type="ECO:0000313" key="5">
    <source>
        <dbReference type="Proteomes" id="UP001201980"/>
    </source>
</evidence>
<dbReference type="PANTHER" id="PTHR32258">
    <property type="entry name" value="PROTEIN NETWORKED 4A"/>
    <property type="match status" value="1"/>
</dbReference>
<evidence type="ECO:0000313" key="4">
    <source>
        <dbReference type="EMBL" id="KAJ2903945.1"/>
    </source>
</evidence>
<feature type="region of interest" description="Disordered" evidence="3">
    <location>
        <begin position="495"/>
        <end position="520"/>
    </location>
</feature>
<feature type="compositionally biased region" description="Low complexity" evidence="3">
    <location>
        <begin position="24"/>
        <end position="34"/>
    </location>
</feature>
<dbReference type="InterPro" id="IPR000533">
    <property type="entry name" value="Tropomyosin"/>
</dbReference>
<feature type="compositionally biased region" description="Low complexity" evidence="3">
    <location>
        <begin position="71"/>
        <end position="90"/>
    </location>
</feature>
<feature type="compositionally biased region" description="Polar residues" evidence="3">
    <location>
        <begin position="1220"/>
        <end position="1235"/>
    </location>
</feature>
<evidence type="ECO:0000256" key="1">
    <source>
        <dbReference type="ARBA" id="ARBA00023054"/>
    </source>
</evidence>
<feature type="compositionally biased region" description="Polar residues" evidence="3">
    <location>
        <begin position="1290"/>
        <end position="1327"/>
    </location>
</feature>
<dbReference type="PANTHER" id="PTHR32258:SF26">
    <property type="entry name" value="KINASE INTERACTING (KIP1-LIKE) FAMILY PROTEIN"/>
    <property type="match status" value="1"/>
</dbReference>
<name>A0AAD5RVN4_9PEZI</name>
<sequence>MSDAEGFEVVQHDEAPQSSPPPAATASKESTPAPEADHPTPKKTAGTSTASKPATKTATTTGMRRPIPSSTTGTKTAAGTTRTTGGMAKAPTRAPIGSTLKRTTTASSTASHRSQPSVSEDEKKRTVASTVASRRTSAAPGMTSSSVHSSPGKPPATKSTASTVRRPAASSTTTTRTTPGTSTATRTTAGTTARTSTGARPGGVVADAKKRLSTVGVSGTPASTAARHTSRPSLHSTTASAASHKEVEELKAKLSTGEAEAQSFKTQIESLEAKVADLNGRIEKESDGAHAVEDGLKKEHDELVESLNKQHEDAVAALKAQVSEVQEQLQTTKDALEAQENEVKELRASKDAVETQLAEIKTSMETLESGYQSKLQDSESSLAKASEDYSTKIEELRKSLEEQHSAAILAMESKYAEESDATKAASTEQEKAVAEMKTSYESAVAELEAKIDELTKSQTSLEEAHKAKIGDEEAAHSVKIAALEAEVVELRNKFEETEKTAKTSESELSEKASELEAASDRAKELEDKVAALQEQVSKLAEDSASLQKNLDELNADNAKKEAALAKLQEEHKEANDKHQKSLETITKDYEDEIESLKGDAFFKRKFLDLEAKHEELTKSHEEAVATHEKTLEDVKKEHAKSLVSVGEAETTQKAEIAQLSESFDALKEQHEAAVAVLAEKETSHQQALDALRASLAMEFEGAKAKSTEEYTSELNLLKTQHAQEVEEAKADSGSTYDAQIKELQEGHNSVLKALKEDGETELEKRDAAHAVELGAFKNQLSTAEEKLEKVLKEHEAQLQSTKEEQAAEVEKLVTQNMETVESLKNDSSVAQFKIQELEALHAQAMADIQEEHEVKLASYSADAASSKELEQTLEETKSVLSKAEDENKALSKQLGELKTRTENDIDDLTQQLAQEKMDKTMALAELETAKNAKPDTTELDALKAEFAGQKDALAKTASELEDAKSDLEMSRKELESQKLGADAAAKTAQADYNEMHDTMTRLVEEVQTNLQSEEGKSGELQAKIADFQSQIEELQAKLKAAEGRATELEKKKSEADEDLDVKMACDQRMIEQLEEKLRIAEELAHSSENAVKKLQDDNAEGRRKGYFVEGLAHTFADDYILQQLETAMMHLQDLKAEDRRISAINQDIIRQCREALGNPRERARDIAREERERAAKGPRLPLGLEDSEGRNEESNTRFEGGDVGNHTIYPSLDTSRESAIHSSTNAREEPSTSSVDRGAEPVSEIQTPGNDAVTRGLSTERLDQEKRVALGMSAAATAAAVNEPTLVVSQDISSPQDLNHPSGHQSSHGWSDSNSSRTLSIHTPSSSSDDENVRPHGGTIQSKRPFVFPTNFGCRLRTYGPARTSGPVALAKTLRHLNHRSVNHAVVASVSPIWTEALTRGARDTLDANIDFFASGLGYFTTKRQWLDLRRRRFDRIDTETSRRLRGDVACSSCCGAVVGTNMSGLGSPCLCCASSGGPLPLVRPKIQYFDSEHQKLIKGRLNEDDELLSLWEQCFQVSSWKSHLEERIHATLRILLVRFVGDIFDDPMMAGRTINANWEGLGYLYAFSWGGDPHAIPSHQTEHTLWHLLRGLESKLLYSTSAAAVKTITGGDEVSKEGRHARLDRISAVMAREMRTSAAPKNVWKQFRGIGESFHFCNDKFSDTISPQIGALALHCRKNRPYDNRKLAALFQELQDRLLPAKNLLSDAVGLRTASQVEKRALDPISNLLGGQPATTGFKDLKFPPSACCRFDTMDVATIMNYLDWSSSLVYCEFSISRILAENDRAGLFLDLEGIQRFPSAWFAFLALSLEAYTLERILWLGSRSGEDGETITIARRQYGRIRDIADDIVRIEDVRGDDSQRFDTTMMRLTALLIRARINKTIGTEAASDTNDTAGKKLDLDAEATPDGNLPPSTETTNRAEIRLAMEVTHKMMPILLEFAEKMKAEGTDLATGTQELDARRETDDDVSDKGLAIEALKIFGAAQREAKPIPQLEFCHLGPFHGFIEETRRKKMPLLIDAGGKGKGKAKAELNGDPVELPKGNEETWRFLEDCKEVFDGMGKRLKELQQEEREKADAKMKKTWKGKGKQKSSEYLIEGE</sequence>
<proteinExistence type="predicted"/>
<evidence type="ECO:0000256" key="2">
    <source>
        <dbReference type="SAM" id="Coils"/>
    </source>
</evidence>
<accession>A0AAD5RVN4</accession>
<feature type="region of interest" description="Disordered" evidence="3">
    <location>
        <begin position="561"/>
        <end position="583"/>
    </location>
</feature>
<feature type="region of interest" description="Disordered" evidence="3">
    <location>
        <begin position="2070"/>
        <end position="2100"/>
    </location>
</feature>
<organism evidence="4 5">
    <name type="scientific">Zalerion maritima</name>
    <dbReference type="NCBI Taxonomy" id="339359"/>
    <lineage>
        <taxon>Eukaryota</taxon>
        <taxon>Fungi</taxon>
        <taxon>Dikarya</taxon>
        <taxon>Ascomycota</taxon>
        <taxon>Pezizomycotina</taxon>
        <taxon>Sordariomycetes</taxon>
        <taxon>Lulworthiomycetidae</taxon>
        <taxon>Lulworthiales</taxon>
        <taxon>Lulworthiaceae</taxon>
        <taxon>Zalerion</taxon>
    </lineage>
</organism>
<feature type="compositionally biased region" description="Low complexity" evidence="3">
    <location>
        <begin position="42"/>
        <end position="62"/>
    </location>
</feature>
<gene>
    <name evidence="4" type="ORF">MKZ38_009109</name>
</gene>
<protein>
    <submittedName>
        <fullName evidence="4">Viral a-type inclusion protein repeat domain-containing protein</fullName>
    </submittedName>
</protein>
<feature type="compositionally biased region" description="Basic residues" evidence="3">
    <location>
        <begin position="2081"/>
        <end position="2090"/>
    </location>
</feature>
<feature type="coiled-coil region" evidence="2">
    <location>
        <begin position="950"/>
        <end position="977"/>
    </location>
</feature>
<comment type="caution">
    <text evidence="4">The sequence shown here is derived from an EMBL/GenBank/DDBJ whole genome shotgun (WGS) entry which is preliminary data.</text>
</comment>
<dbReference type="PROSITE" id="PS00326">
    <property type="entry name" value="TROPOMYOSIN"/>
    <property type="match status" value="1"/>
</dbReference>
<feature type="coiled-coil region" evidence="2">
    <location>
        <begin position="1003"/>
        <end position="1097"/>
    </location>
</feature>
<dbReference type="InterPro" id="IPR051861">
    <property type="entry name" value="NET_actin-binding_domain"/>
</dbReference>
<feature type="compositionally biased region" description="Polar residues" evidence="3">
    <location>
        <begin position="215"/>
        <end position="234"/>
    </location>
</feature>
<feature type="compositionally biased region" description="Basic and acidic residues" evidence="3">
    <location>
        <begin position="2070"/>
        <end position="2080"/>
    </location>
</feature>